<keyword evidence="2" id="KW-1185">Reference proteome</keyword>
<protein>
    <submittedName>
        <fullName evidence="1">Phage major tail tube protein</fullName>
    </submittedName>
</protein>
<accession>A0ABV4JX07</accession>
<proteinExistence type="predicted"/>
<comment type="caution">
    <text evidence="1">The sequence shown here is derived from an EMBL/GenBank/DDBJ whole genome shotgun (WGS) entry which is preliminary data.</text>
</comment>
<gene>
    <name evidence="1" type="ORF">AB2Z07_11730</name>
</gene>
<organism evidence="1 2">
    <name type="scientific">Halodesulfovibrio aestuarii</name>
    <dbReference type="NCBI Taxonomy" id="126333"/>
    <lineage>
        <taxon>Bacteria</taxon>
        <taxon>Pseudomonadati</taxon>
        <taxon>Thermodesulfobacteriota</taxon>
        <taxon>Desulfovibrionia</taxon>
        <taxon>Desulfovibrionales</taxon>
        <taxon>Desulfovibrionaceae</taxon>
        <taxon>Halodesulfovibrio</taxon>
    </lineage>
</organism>
<name>A0ABV4JX07_9BACT</name>
<dbReference type="Pfam" id="PF04985">
    <property type="entry name" value="Phage_tube"/>
    <property type="match status" value="1"/>
</dbReference>
<dbReference type="EMBL" id="JBFSOO010000008">
    <property type="protein sequence ID" value="MEZ6854189.1"/>
    <property type="molecule type" value="Genomic_DNA"/>
</dbReference>
<dbReference type="NCBIfam" id="TIGR01611">
    <property type="entry name" value="tail_tube"/>
    <property type="match status" value="1"/>
</dbReference>
<dbReference type="InterPro" id="IPR006498">
    <property type="entry name" value="Tail_tube"/>
</dbReference>
<evidence type="ECO:0000313" key="2">
    <source>
        <dbReference type="Proteomes" id="UP001568358"/>
    </source>
</evidence>
<dbReference type="RefSeq" id="WP_371150731.1">
    <property type="nucleotide sequence ID" value="NZ_JBFSOO010000008.1"/>
</dbReference>
<sequence length="169" mass="18403">MPANQILKNFNLFVDGRGYAGDVLGYTPPKLAITGTEFRAGGMDTSIKLDTGMEALECSFSMNKHDEDILTQFGVAPGTDVPLIARGALQNYGETGVIPVAHTMRGRIISIEDSEWKGGEPSTITVSMTLTYYKREQGGKVLHEIDVINMVRKINGTDHLAEVRKALGM</sequence>
<evidence type="ECO:0000313" key="1">
    <source>
        <dbReference type="EMBL" id="MEZ6854189.1"/>
    </source>
</evidence>
<reference evidence="1 2" key="1">
    <citation type="submission" date="2024-07" db="EMBL/GenBank/DDBJ databases">
        <title>Active virus-host system and metabolic interactions in a Lokiarchaeon culture.</title>
        <authorList>
            <person name="Ponce Toledo R.I."/>
            <person name="Rodrigues Oliveira T."/>
            <person name="Schleper C."/>
        </authorList>
    </citation>
    <scope>NUCLEOTIDE SEQUENCE [LARGE SCALE GENOMIC DNA]</scope>
    <source>
        <strain evidence="1 2">B35</strain>
    </source>
</reference>
<dbReference type="Proteomes" id="UP001568358">
    <property type="component" value="Unassembled WGS sequence"/>
</dbReference>